<dbReference type="AlphaFoldDB" id="A0A326RZX2"/>
<accession>A0A326RZX2</accession>
<dbReference type="Proteomes" id="UP000248917">
    <property type="component" value="Unassembled WGS sequence"/>
</dbReference>
<keyword evidence="2" id="KW-1133">Transmembrane helix</keyword>
<comment type="caution">
    <text evidence="3">The sequence shown here is derived from an EMBL/GenBank/DDBJ whole genome shotgun (WGS) entry which is preliminary data.</text>
</comment>
<feature type="transmembrane region" description="Helical" evidence="2">
    <location>
        <begin position="7"/>
        <end position="26"/>
    </location>
</feature>
<evidence type="ECO:0000313" key="3">
    <source>
        <dbReference type="EMBL" id="PZV82901.1"/>
    </source>
</evidence>
<keyword evidence="2" id="KW-0812">Transmembrane</keyword>
<evidence type="ECO:0000313" key="4">
    <source>
        <dbReference type="Proteomes" id="UP000248917"/>
    </source>
</evidence>
<dbReference type="EMBL" id="QKTX01000008">
    <property type="protein sequence ID" value="PZV82901.1"/>
    <property type="molecule type" value="Genomic_DNA"/>
</dbReference>
<organism evidence="3 4">
    <name type="scientific">Algoriphagus aquaeductus</name>
    <dbReference type="NCBI Taxonomy" id="475299"/>
    <lineage>
        <taxon>Bacteria</taxon>
        <taxon>Pseudomonadati</taxon>
        <taxon>Bacteroidota</taxon>
        <taxon>Cytophagia</taxon>
        <taxon>Cytophagales</taxon>
        <taxon>Cyclobacteriaceae</taxon>
        <taxon>Algoriphagus</taxon>
    </lineage>
</organism>
<proteinExistence type="predicted"/>
<feature type="region of interest" description="Disordered" evidence="1">
    <location>
        <begin position="91"/>
        <end position="122"/>
    </location>
</feature>
<dbReference type="RefSeq" id="WP_111393170.1">
    <property type="nucleotide sequence ID" value="NZ_JBJINY010000083.1"/>
</dbReference>
<gene>
    <name evidence="3" type="ORF">CLV31_108101</name>
</gene>
<evidence type="ECO:0000256" key="2">
    <source>
        <dbReference type="SAM" id="Phobius"/>
    </source>
</evidence>
<feature type="transmembrane region" description="Helical" evidence="2">
    <location>
        <begin position="38"/>
        <end position="59"/>
    </location>
</feature>
<protein>
    <submittedName>
        <fullName evidence="3">Uncharacterized protein</fullName>
    </submittedName>
</protein>
<keyword evidence="4" id="KW-1185">Reference proteome</keyword>
<name>A0A326RZX2_9BACT</name>
<evidence type="ECO:0000256" key="1">
    <source>
        <dbReference type="SAM" id="MobiDB-lite"/>
    </source>
</evidence>
<dbReference type="OrthoDB" id="839535at2"/>
<keyword evidence="2" id="KW-0472">Membrane</keyword>
<reference evidence="3 4" key="1">
    <citation type="submission" date="2018-06" db="EMBL/GenBank/DDBJ databases">
        <title>Genomic Encyclopedia of Archaeal and Bacterial Type Strains, Phase II (KMG-II): from individual species to whole genera.</title>
        <authorList>
            <person name="Goeker M."/>
        </authorList>
    </citation>
    <scope>NUCLEOTIDE SEQUENCE [LARGE SCALE GENOMIC DNA]</scope>
    <source>
        <strain evidence="3 4">T4</strain>
    </source>
</reference>
<sequence>MKTLAHYLQLALLAYFFLFLLFFIFFESLGSLFGMDPIASSSLVKVFLTGLLLFLATWITKTLHTKGLTEQIKKMEIEMNSVKAKLYDLEHPKIAQPSKPVPQKNQEESSGMIRPRQNFTDQ</sequence>